<dbReference type="Proteomes" id="UP000276133">
    <property type="component" value="Unassembled WGS sequence"/>
</dbReference>
<accession>A0A3M7SEU2</accession>
<name>A0A3M7SEU2_BRAPC</name>
<gene>
    <name evidence="1" type="ORF">BpHYR1_003063</name>
</gene>
<evidence type="ECO:0000313" key="2">
    <source>
        <dbReference type="Proteomes" id="UP000276133"/>
    </source>
</evidence>
<organism evidence="1 2">
    <name type="scientific">Brachionus plicatilis</name>
    <name type="common">Marine rotifer</name>
    <name type="synonym">Brachionus muelleri</name>
    <dbReference type="NCBI Taxonomy" id="10195"/>
    <lineage>
        <taxon>Eukaryota</taxon>
        <taxon>Metazoa</taxon>
        <taxon>Spiralia</taxon>
        <taxon>Gnathifera</taxon>
        <taxon>Rotifera</taxon>
        <taxon>Eurotatoria</taxon>
        <taxon>Monogononta</taxon>
        <taxon>Pseudotrocha</taxon>
        <taxon>Ploima</taxon>
        <taxon>Brachionidae</taxon>
        <taxon>Brachionus</taxon>
    </lineage>
</organism>
<protein>
    <submittedName>
        <fullName evidence="1">Uncharacterized protein</fullName>
    </submittedName>
</protein>
<sequence length="82" mass="8798">MGRWDESAGCSRLLGLGGDSVLDVDGDVGIIIRSVCSCGWWWSASVLADTDEQLANDLGKGGKQVEREKEKSFGCCQLYIVG</sequence>
<dbReference type="EMBL" id="REGN01001518">
    <property type="protein sequence ID" value="RNA34167.1"/>
    <property type="molecule type" value="Genomic_DNA"/>
</dbReference>
<keyword evidence="2" id="KW-1185">Reference proteome</keyword>
<reference evidence="1 2" key="1">
    <citation type="journal article" date="2018" name="Sci. Rep.">
        <title>Genomic signatures of local adaptation to the degree of environmental predictability in rotifers.</title>
        <authorList>
            <person name="Franch-Gras L."/>
            <person name="Hahn C."/>
            <person name="Garcia-Roger E.M."/>
            <person name="Carmona M.J."/>
            <person name="Serra M."/>
            <person name="Gomez A."/>
        </authorList>
    </citation>
    <scope>NUCLEOTIDE SEQUENCE [LARGE SCALE GENOMIC DNA]</scope>
    <source>
        <strain evidence="1">HYR1</strain>
    </source>
</reference>
<dbReference type="AlphaFoldDB" id="A0A3M7SEU2"/>
<proteinExistence type="predicted"/>
<comment type="caution">
    <text evidence="1">The sequence shown here is derived from an EMBL/GenBank/DDBJ whole genome shotgun (WGS) entry which is preliminary data.</text>
</comment>
<evidence type="ECO:0000313" key="1">
    <source>
        <dbReference type="EMBL" id="RNA34167.1"/>
    </source>
</evidence>